<dbReference type="InterPro" id="IPR016059">
    <property type="entry name" value="DNA_ligase_ATP-dep_CS"/>
</dbReference>
<evidence type="ECO:0000256" key="3">
    <source>
        <dbReference type="ARBA" id="ARBA00022618"/>
    </source>
</evidence>
<dbReference type="Pfam" id="PF04679">
    <property type="entry name" value="DNA_ligase_A_C"/>
    <property type="match status" value="1"/>
</dbReference>
<keyword evidence="2 14" id="KW-0436">Ligase</keyword>
<dbReference type="HAMAP" id="MF_00407">
    <property type="entry name" value="DNA_ligase"/>
    <property type="match status" value="1"/>
</dbReference>
<feature type="binding site" evidence="14">
    <location>
        <position position="313"/>
    </location>
    <ligand>
        <name>ATP</name>
        <dbReference type="ChEBI" id="CHEBI:30616"/>
    </ligand>
</feature>
<dbReference type="Pfam" id="PF01068">
    <property type="entry name" value="DNA_ligase_A_M"/>
    <property type="match status" value="1"/>
</dbReference>
<dbReference type="Gene3D" id="2.40.50.140">
    <property type="entry name" value="Nucleic acid-binding proteins"/>
    <property type="match status" value="1"/>
</dbReference>
<dbReference type="InterPro" id="IPR050191">
    <property type="entry name" value="ATP-dep_DNA_ligase"/>
</dbReference>
<organism evidence="17 18">
    <name type="scientific">Candidatus Blackburnbacteria bacterium RIFCSPHIGHO2_12_FULL_41_13b</name>
    <dbReference type="NCBI Taxonomy" id="1797517"/>
    <lineage>
        <taxon>Bacteria</taxon>
        <taxon>Candidatus Blackburniibacteriota</taxon>
    </lineage>
</organism>
<gene>
    <name evidence="14" type="primary">lig</name>
    <name evidence="17" type="ORF">A3F61_04430</name>
</gene>
<evidence type="ECO:0000256" key="11">
    <source>
        <dbReference type="ARBA" id="ARBA00023204"/>
    </source>
</evidence>
<dbReference type="InterPro" id="IPR022865">
    <property type="entry name" value="DNA_ligae_ATP-dep_bac/arc"/>
</dbReference>
<dbReference type="PROSITE" id="PS00333">
    <property type="entry name" value="DNA_LIGASE_A2"/>
    <property type="match status" value="1"/>
</dbReference>
<dbReference type="Proteomes" id="UP000178272">
    <property type="component" value="Unassembled WGS sequence"/>
</dbReference>
<evidence type="ECO:0000256" key="8">
    <source>
        <dbReference type="ARBA" id="ARBA00022840"/>
    </source>
</evidence>
<accession>A0A1G1V6R6</accession>
<comment type="similarity">
    <text evidence="1 14 15">Belongs to the ATP-dependent DNA ligase family.</text>
</comment>
<evidence type="ECO:0000256" key="4">
    <source>
        <dbReference type="ARBA" id="ARBA00022705"/>
    </source>
</evidence>
<keyword evidence="10 14" id="KW-0233">DNA recombination</keyword>
<evidence type="ECO:0000259" key="16">
    <source>
        <dbReference type="PROSITE" id="PS50160"/>
    </source>
</evidence>
<dbReference type="InterPro" id="IPR012309">
    <property type="entry name" value="DNA_ligase_ATP-dep_C"/>
</dbReference>
<dbReference type="GO" id="GO:0071897">
    <property type="term" value="P:DNA biosynthetic process"/>
    <property type="evidence" value="ECO:0007669"/>
    <property type="project" value="InterPro"/>
</dbReference>
<comment type="function">
    <text evidence="14">DNA ligase that seals nicks in double-stranded DNA during DNA replication, DNA recombination and DNA repair.</text>
</comment>
<dbReference type="CDD" id="cd07901">
    <property type="entry name" value="Adenylation_DNA_ligase_Arch_LigB"/>
    <property type="match status" value="1"/>
</dbReference>
<evidence type="ECO:0000256" key="15">
    <source>
        <dbReference type="RuleBase" id="RU004196"/>
    </source>
</evidence>
<feature type="binding site" evidence="14">
    <location>
        <position position="284"/>
    </location>
    <ligand>
        <name>ATP</name>
        <dbReference type="ChEBI" id="CHEBI:30616"/>
    </ligand>
</feature>
<dbReference type="GO" id="GO:0006281">
    <property type="term" value="P:DNA repair"/>
    <property type="evidence" value="ECO:0007669"/>
    <property type="project" value="UniProtKB-UniRule"/>
</dbReference>
<keyword evidence="6 14" id="KW-0547">Nucleotide-binding</keyword>
<dbReference type="NCBIfam" id="TIGR00574">
    <property type="entry name" value="dnl1"/>
    <property type="match status" value="1"/>
</dbReference>
<feature type="domain" description="ATP-dependent DNA ligase family profile" evidence="16">
    <location>
        <begin position="341"/>
        <end position="470"/>
    </location>
</feature>
<keyword evidence="7 14" id="KW-0227">DNA damage</keyword>
<feature type="binding site" evidence="14">
    <location>
        <position position="353"/>
    </location>
    <ligand>
        <name>ATP</name>
        <dbReference type="ChEBI" id="CHEBI:30616"/>
    </ligand>
</feature>
<evidence type="ECO:0000256" key="14">
    <source>
        <dbReference type="HAMAP-Rule" id="MF_00407"/>
    </source>
</evidence>
<keyword evidence="4 14" id="KW-0235">DNA replication</keyword>
<dbReference type="InterPro" id="IPR012310">
    <property type="entry name" value="DNA_ligase_ATP-dep_cent"/>
</dbReference>
<dbReference type="GO" id="GO:0051301">
    <property type="term" value="P:cell division"/>
    <property type="evidence" value="ECO:0007669"/>
    <property type="project" value="UniProtKB-KW"/>
</dbReference>
<dbReference type="PANTHER" id="PTHR45674">
    <property type="entry name" value="DNA LIGASE 1/3 FAMILY MEMBER"/>
    <property type="match status" value="1"/>
</dbReference>
<comment type="caution">
    <text evidence="17">The sequence shown here is derived from an EMBL/GenBank/DDBJ whole genome shotgun (WGS) entry which is preliminary data.</text>
</comment>
<dbReference type="Gene3D" id="3.30.470.30">
    <property type="entry name" value="DNA ligase/mRNA capping enzyme"/>
    <property type="match status" value="1"/>
</dbReference>
<dbReference type="GO" id="GO:0005524">
    <property type="term" value="F:ATP binding"/>
    <property type="evidence" value="ECO:0007669"/>
    <property type="project" value="UniProtKB-UniRule"/>
</dbReference>
<evidence type="ECO:0000256" key="6">
    <source>
        <dbReference type="ARBA" id="ARBA00022741"/>
    </source>
</evidence>
<reference evidence="17 18" key="1">
    <citation type="journal article" date="2016" name="Nat. Commun.">
        <title>Thousands of microbial genomes shed light on interconnected biogeochemical processes in an aquifer system.</title>
        <authorList>
            <person name="Anantharaman K."/>
            <person name="Brown C.T."/>
            <person name="Hug L.A."/>
            <person name="Sharon I."/>
            <person name="Castelle C.J."/>
            <person name="Probst A.J."/>
            <person name="Thomas B.C."/>
            <person name="Singh A."/>
            <person name="Wilkins M.J."/>
            <person name="Karaoz U."/>
            <person name="Brodie E.L."/>
            <person name="Williams K.H."/>
            <person name="Hubbard S.S."/>
            <person name="Banfield J.F."/>
        </authorList>
    </citation>
    <scope>NUCLEOTIDE SEQUENCE [LARGE SCALE GENOMIC DNA]</scope>
</reference>
<dbReference type="InterPro" id="IPR012308">
    <property type="entry name" value="DNA_ligase_ATP-dep_N"/>
</dbReference>
<dbReference type="GO" id="GO:0003910">
    <property type="term" value="F:DNA ligase (ATP) activity"/>
    <property type="evidence" value="ECO:0007669"/>
    <property type="project" value="UniProtKB-UniRule"/>
</dbReference>
<comment type="catalytic activity">
    <reaction evidence="13 14">
        <text>ATP + (deoxyribonucleotide)n-3'-hydroxyl + 5'-phospho-(deoxyribonucleotide)m = (deoxyribonucleotide)n+m + AMP + diphosphate.</text>
        <dbReference type="EC" id="6.5.1.1"/>
    </reaction>
</comment>
<dbReference type="GO" id="GO:0006273">
    <property type="term" value="P:lagging strand elongation"/>
    <property type="evidence" value="ECO:0007669"/>
    <property type="project" value="TreeGrafter"/>
</dbReference>
<feature type="binding site" evidence="14">
    <location>
        <position position="436"/>
    </location>
    <ligand>
        <name>ATP</name>
        <dbReference type="ChEBI" id="CHEBI:30616"/>
    </ligand>
</feature>
<sequence>MSFQEFSEFLYRLEKTASRNEITQILADLFKKADAGEIDKICYLVLGRVAPNYEGLEFQLAEKMVMRALSIAYRTGLDDVLKAYKKAGDLGNVTQELASTQDKVPAKGEARQRRHRVKELSVENVFEILKEIALESGKDSQERKLEKMAKLLVQLDPLSAKYVTRIPTGKLRLGFSDMTILDALSVLEKGDKSARKQIEAVFSVTADIGKIAQKVKIGGLEGIRRIKAEPGIPIRCALAERLASADKIAEKMGEKFAVEPKLDGFRSQIHLWGGELKEVRIFSRNLENVTHMFPEIVSAVKKLPVKSVIFDSESIAYNPKTQELLPFQETVQRKRKHGIDQAVIDIPLKSFIFDILYLDGETLLDRPFFERRKHLEKILGKPDMGTIVLTGQEIISNAEDLRSKVDEYLKTGLEGAMVKKLDAAYQPGGRGYHWVKFKRHTENTKGDGSKVADTIDVVLMGAYAGRGKRSTFGIGGLLIGVPGKDGKYYSLTNLGTGLSDEQFREIFKMVEKLKIDKQPFEYEVDKIIKPDIWVKPSVVLEILADEITLSPRHTAGRDTDKDTDTVKKGYSLRFPRLIRVRNDKSPEQATSVHEVKELYKIQTQKN</sequence>
<evidence type="ECO:0000256" key="7">
    <source>
        <dbReference type="ARBA" id="ARBA00022763"/>
    </source>
</evidence>
<evidence type="ECO:0000256" key="10">
    <source>
        <dbReference type="ARBA" id="ARBA00023172"/>
    </source>
</evidence>
<evidence type="ECO:0000256" key="12">
    <source>
        <dbReference type="ARBA" id="ARBA00023306"/>
    </source>
</evidence>
<keyword evidence="11 14" id="KW-0234">DNA repair</keyword>
<evidence type="ECO:0000256" key="9">
    <source>
        <dbReference type="ARBA" id="ARBA00022842"/>
    </source>
</evidence>
<name>A0A1G1V6R6_9BACT</name>
<protein>
    <recommendedName>
        <fullName evidence="14">Probable DNA ligase</fullName>
        <ecNumber evidence="14">6.5.1.1</ecNumber>
    </recommendedName>
    <alternativeName>
        <fullName evidence="14">Polydeoxyribonucleotide synthase [ATP]</fullName>
    </alternativeName>
</protein>
<feature type="binding site" evidence="14">
    <location>
        <position position="259"/>
    </location>
    <ligand>
        <name>ATP</name>
        <dbReference type="ChEBI" id="CHEBI:30616"/>
    </ligand>
</feature>
<dbReference type="InterPro" id="IPR012340">
    <property type="entry name" value="NA-bd_OB-fold"/>
</dbReference>
<dbReference type="EMBL" id="MHCA01000044">
    <property type="protein sequence ID" value="OGY11098.1"/>
    <property type="molecule type" value="Genomic_DNA"/>
</dbReference>
<dbReference type="EC" id="6.5.1.1" evidence="14"/>
<dbReference type="SUPFAM" id="SSF50249">
    <property type="entry name" value="Nucleic acid-binding proteins"/>
    <property type="match status" value="1"/>
</dbReference>
<feature type="binding site" evidence="14">
    <location>
        <position position="266"/>
    </location>
    <ligand>
        <name>ATP</name>
        <dbReference type="ChEBI" id="CHEBI:30616"/>
    </ligand>
</feature>
<keyword evidence="5 14" id="KW-0479">Metal-binding</keyword>
<keyword evidence="9 14" id="KW-0460">Magnesium</keyword>
<dbReference type="PANTHER" id="PTHR45674:SF4">
    <property type="entry name" value="DNA LIGASE 1"/>
    <property type="match status" value="1"/>
</dbReference>
<dbReference type="AlphaFoldDB" id="A0A1G1V6R6"/>
<feature type="active site" description="N6-AMP-lysine intermediate" evidence="14">
    <location>
        <position position="261"/>
    </location>
</feature>
<dbReference type="GO" id="GO:0006310">
    <property type="term" value="P:DNA recombination"/>
    <property type="evidence" value="ECO:0007669"/>
    <property type="project" value="UniProtKB-UniRule"/>
</dbReference>
<proteinExistence type="inferred from homology"/>
<dbReference type="GO" id="GO:0003677">
    <property type="term" value="F:DNA binding"/>
    <property type="evidence" value="ECO:0007669"/>
    <property type="project" value="InterPro"/>
</dbReference>
<feature type="binding site" evidence="14">
    <location>
        <position position="430"/>
    </location>
    <ligand>
        <name>ATP</name>
        <dbReference type="ChEBI" id="CHEBI:30616"/>
    </ligand>
</feature>
<dbReference type="PROSITE" id="PS50160">
    <property type="entry name" value="DNA_LIGASE_A3"/>
    <property type="match status" value="1"/>
</dbReference>
<dbReference type="SUPFAM" id="SSF56091">
    <property type="entry name" value="DNA ligase/mRNA capping enzyme, catalytic domain"/>
    <property type="match status" value="1"/>
</dbReference>
<dbReference type="Gene3D" id="1.10.3260.10">
    <property type="entry name" value="DNA ligase, ATP-dependent, N-terminal domain"/>
    <property type="match status" value="1"/>
</dbReference>
<dbReference type="GO" id="GO:0046872">
    <property type="term" value="F:metal ion binding"/>
    <property type="evidence" value="ECO:0007669"/>
    <property type="project" value="UniProtKB-KW"/>
</dbReference>
<dbReference type="InterPro" id="IPR000977">
    <property type="entry name" value="DNA_ligase_ATP-dep"/>
</dbReference>
<evidence type="ECO:0000256" key="1">
    <source>
        <dbReference type="ARBA" id="ARBA00007572"/>
    </source>
</evidence>
<evidence type="ECO:0000313" key="17">
    <source>
        <dbReference type="EMBL" id="OGY11098.1"/>
    </source>
</evidence>
<keyword evidence="8 14" id="KW-0067">ATP-binding</keyword>
<evidence type="ECO:0000313" key="18">
    <source>
        <dbReference type="Proteomes" id="UP000178272"/>
    </source>
</evidence>
<evidence type="ECO:0000256" key="13">
    <source>
        <dbReference type="ARBA" id="ARBA00034003"/>
    </source>
</evidence>
<keyword evidence="3 14" id="KW-0132">Cell division</keyword>
<dbReference type="InterPro" id="IPR036599">
    <property type="entry name" value="DNA_ligase_N_sf"/>
</dbReference>
<comment type="cofactor">
    <cofactor evidence="14">
        <name>Mg(2+)</name>
        <dbReference type="ChEBI" id="CHEBI:18420"/>
    </cofactor>
</comment>
<dbReference type="SUPFAM" id="SSF117018">
    <property type="entry name" value="ATP-dependent DNA ligase DNA-binding domain"/>
    <property type="match status" value="1"/>
</dbReference>
<keyword evidence="12 14" id="KW-0131">Cell cycle</keyword>
<evidence type="ECO:0000256" key="5">
    <source>
        <dbReference type="ARBA" id="ARBA00022723"/>
    </source>
</evidence>
<dbReference type="Pfam" id="PF04675">
    <property type="entry name" value="DNA_ligase_A_N"/>
    <property type="match status" value="1"/>
</dbReference>
<evidence type="ECO:0000256" key="2">
    <source>
        <dbReference type="ARBA" id="ARBA00022598"/>
    </source>
</evidence>
<dbReference type="STRING" id="1797517.A3F61_04430"/>